<dbReference type="Pfam" id="PF00795">
    <property type="entry name" value="CN_hydrolase"/>
    <property type="match status" value="1"/>
</dbReference>
<organism evidence="10 11">
    <name type="scientific">Gossypium tomentosum</name>
    <name type="common">Hawaiian cotton</name>
    <name type="synonym">Gossypium sandvicense</name>
    <dbReference type="NCBI Taxonomy" id="34277"/>
    <lineage>
        <taxon>Eukaryota</taxon>
        <taxon>Viridiplantae</taxon>
        <taxon>Streptophyta</taxon>
        <taxon>Embryophyta</taxon>
        <taxon>Tracheophyta</taxon>
        <taxon>Spermatophyta</taxon>
        <taxon>Magnoliopsida</taxon>
        <taxon>eudicotyledons</taxon>
        <taxon>Gunneridae</taxon>
        <taxon>Pentapetalae</taxon>
        <taxon>rosids</taxon>
        <taxon>malvids</taxon>
        <taxon>Malvales</taxon>
        <taxon>Malvaceae</taxon>
        <taxon>Malvoideae</taxon>
        <taxon>Gossypium</taxon>
    </lineage>
</organism>
<protein>
    <recommendedName>
        <fullName evidence="7">Beta-ureidopropionase</fullName>
        <ecNumber evidence="6">3.5.1.6</ecNumber>
    </recommendedName>
    <alternativeName>
        <fullName evidence="8">N-carbamoyl-beta-alanine amidohydrolase</fullName>
    </alternativeName>
</protein>
<dbReference type="Proteomes" id="UP000322667">
    <property type="component" value="Chromosome D01"/>
</dbReference>
<dbReference type="AlphaFoldDB" id="A0A5D2M4X6"/>
<dbReference type="PANTHER" id="PTHR43674:SF2">
    <property type="entry name" value="BETA-UREIDOPROPIONASE"/>
    <property type="match status" value="1"/>
</dbReference>
<dbReference type="InterPro" id="IPR050345">
    <property type="entry name" value="Aliph_Amidase/BUP"/>
</dbReference>
<evidence type="ECO:0000313" key="10">
    <source>
        <dbReference type="EMBL" id="TYH86412.1"/>
    </source>
</evidence>
<evidence type="ECO:0000313" key="11">
    <source>
        <dbReference type="Proteomes" id="UP000322667"/>
    </source>
</evidence>
<dbReference type="PROSITE" id="PS50263">
    <property type="entry name" value="CN_HYDROLASE"/>
    <property type="match status" value="1"/>
</dbReference>
<evidence type="ECO:0000256" key="1">
    <source>
        <dbReference type="ARBA" id="ARBA00004668"/>
    </source>
</evidence>
<evidence type="ECO:0000256" key="6">
    <source>
        <dbReference type="ARBA" id="ARBA00066985"/>
    </source>
</evidence>
<dbReference type="InterPro" id="IPR003010">
    <property type="entry name" value="C-N_Hydrolase"/>
</dbReference>
<keyword evidence="2" id="KW-0378">Hydrolase</keyword>
<gene>
    <name evidence="10" type="ORF">ES332_D01G040700v1</name>
</gene>
<dbReference type="SUPFAM" id="SSF56317">
    <property type="entry name" value="Carbon-nitrogen hydrolase"/>
    <property type="match status" value="1"/>
</dbReference>
<dbReference type="InterPro" id="IPR036526">
    <property type="entry name" value="C-N_Hydrolase_sf"/>
</dbReference>
<evidence type="ECO:0000256" key="3">
    <source>
        <dbReference type="ARBA" id="ARBA00050540"/>
    </source>
</evidence>
<name>A0A5D2M4X6_GOSTO</name>
<evidence type="ECO:0000259" key="9">
    <source>
        <dbReference type="PROSITE" id="PS50263"/>
    </source>
</evidence>
<comment type="catalytic activity">
    <reaction evidence="3">
        <text>3-(carbamoylamino)propanoate + H2O + 2 H(+) = beta-alanine + NH4(+) + CO2</text>
        <dbReference type="Rhea" id="RHEA:11184"/>
        <dbReference type="ChEBI" id="CHEBI:11892"/>
        <dbReference type="ChEBI" id="CHEBI:15377"/>
        <dbReference type="ChEBI" id="CHEBI:15378"/>
        <dbReference type="ChEBI" id="CHEBI:16526"/>
        <dbReference type="ChEBI" id="CHEBI:28938"/>
        <dbReference type="ChEBI" id="CHEBI:57966"/>
        <dbReference type="EC" id="3.5.1.6"/>
    </reaction>
</comment>
<dbReference type="EMBL" id="CM017623">
    <property type="protein sequence ID" value="TYH86412.1"/>
    <property type="molecule type" value="Genomic_DNA"/>
</dbReference>
<comment type="catalytic activity">
    <reaction evidence="4">
        <text>3-(carbamoylamino)-2-methylpropanoate + H2O + 2 H(+) = (R)-3-amino-2-methylpropanoate + NH4(+) + CO2</text>
        <dbReference type="Rhea" id="RHEA:37339"/>
        <dbReference type="ChEBI" id="CHEBI:15377"/>
        <dbReference type="ChEBI" id="CHEBI:15378"/>
        <dbReference type="ChEBI" id="CHEBI:16526"/>
        <dbReference type="ChEBI" id="CHEBI:28938"/>
        <dbReference type="ChEBI" id="CHEBI:57731"/>
        <dbReference type="ChEBI" id="CHEBI:74414"/>
        <dbReference type="EC" id="3.5.1.6"/>
    </reaction>
</comment>
<dbReference type="Gene3D" id="3.60.110.10">
    <property type="entry name" value="Carbon-nitrogen hydrolase"/>
    <property type="match status" value="1"/>
</dbReference>
<proteinExistence type="inferred from homology"/>
<comment type="similarity">
    <text evidence="5">Belongs to the carbon-nitrogen hydrolase superfamily. BUP family.</text>
</comment>
<dbReference type="PANTHER" id="PTHR43674">
    <property type="entry name" value="NITRILASE C965.09-RELATED"/>
    <property type="match status" value="1"/>
</dbReference>
<accession>A0A5D2M4X6</accession>
<evidence type="ECO:0000256" key="4">
    <source>
        <dbReference type="ARBA" id="ARBA00050552"/>
    </source>
</evidence>
<dbReference type="GO" id="GO:0033396">
    <property type="term" value="P:beta-alanine biosynthetic process via 3-ureidopropionate"/>
    <property type="evidence" value="ECO:0007669"/>
    <property type="project" value="TreeGrafter"/>
</dbReference>
<dbReference type="EC" id="3.5.1.6" evidence="6"/>
<sequence>MEKTDGIGKENVSTEEKQSFKDGSICGYNSLHHLLSANLKPQLYQEVSRLLLGLNCGKALETIVPPESAKALSSKHDFDLQESLVRVGLIQNSIAFPTTAPFSDQKKAIFEKLRPIIDAAGASGVNILCLQEAWMMPFAFCTREKRWCEFAEPVNRESTQFLQEFALKYNMRLWNTAVIIGNHGNIIGKHRKNHIPRVGDFNESTYYMEGNTGHPVFETVYGKIAVNICYGRHHPLNWLAFGLNGAEIVFNPSATVGELSEPMWPIEARNASIANSYFVGSINRVGTEIFPNPFTSGDGKPQHPDFGHFYGSSHFSAPDASCTPSLSCFKDGLMISDMDLNLCRQLKDKWGFRMTARYELYADTLASYLKPDFEPQVISDPFLHKKSF</sequence>
<dbReference type="GO" id="GO:0003837">
    <property type="term" value="F:beta-ureidopropionase activity"/>
    <property type="evidence" value="ECO:0007669"/>
    <property type="project" value="UniProtKB-EC"/>
</dbReference>
<feature type="domain" description="CN hydrolase" evidence="9">
    <location>
        <begin position="85"/>
        <end position="340"/>
    </location>
</feature>
<reference evidence="10 11" key="1">
    <citation type="submission" date="2019-07" db="EMBL/GenBank/DDBJ databases">
        <title>WGS assembly of Gossypium tomentosum.</title>
        <authorList>
            <person name="Chen Z.J."/>
            <person name="Sreedasyam A."/>
            <person name="Ando A."/>
            <person name="Song Q."/>
            <person name="De L."/>
            <person name="Hulse-Kemp A."/>
            <person name="Ding M."/>
            <person name="Ye W."/>
            <person name="Kirkbride R."/>
            <person name="Jenkins J."/>
            <person name="Plott C."/>
            <person name="Lovell J."/>
            <person name="Lin Y.-M."/>
            <person name="Vaughn R."/>
            <person name="Liu B."/>
            <person name="Li W."/>
            <person name="Simpson S."/>
            <person name="Scheffler B."/>
            <person name="Saski C."/>
            <person name="Grover C."/>
            <person name="Hu G."/>
            <person name="Conover J."/>
            <person name="Carlson J."/>
            <person name="Shu S."/>
            <person name="Boston L."/>
            <person name="Williams M."/>
            <person name="Peterson D."/>
            <person name="Mcgee K."/>
            <person name="Jones D."/>
            <person name="Wendel J."/>
            <person name="Stelly D."/>
            <person name="Grimwood J."/>
            <person name="Schmutz J."/>
        </authorList>
    </citation>
    <scope>NUCLEOTIDE SEQUENCE [LARGE SCALE GENOMIC DNA]</scope>
    <source>
        <strain evidence="10">7179.01</strain>
    </source>
</reference>
<comment type="pathway">
    <text evidence="1">Amino-acid biosynthesis; beta-alanine biosynthesis.</text>
</comment>
<evidence type="ECO:0000256" key="5">
    <source>
        <dbReference type="ARBA" id="ARBA00061249"/>
    </source>
</evidence>
<keyword evidence="11" id="KW-1185">Reference proteome</keyword>
<evidence type="ECO:0000256" key="7">
    <source>
        <dbReference type="ARBA" id="ARBA00074804"/>
    </source>
</evidence>
<dbReference type="FunFam" id="3.60.110.10:FF:000008">
    <property type="entry name" value="Beta-alanine synthase"/>
    <property type="match status" value="1"/>
</dbReference>
<evidence type="ECO:0000256" key="2">
    <source>
        <dbReference type="ARBA" id="ARBA00022801"/>
    </source>
</evidence>
<evidence type="ECO:0000256" key="8">
    <source>
        <dbReference type="ARBA" id="ARBA00075038"/>
    </source>
</evidence>